<reference evidence="1" key="2">
    <citation type="submission" date="2025-08" db="UniProtKB">
        <authorList>
            <consortium name="Ensembl"/>
        </authorList>
    </citation>
    <scope>IDENTIFICATION</scope>
</reference>
<evidence type="ECO:0000313" key="1">
    <source>
        <dbReference type="Ensembl" id="ENSCSEP00000015647.1"/>
    </source>
</evidence>
<evidence type="ECO:0008006" key="3">
    <source>
        <dbReference type="Google" id="ProtNLM"/>
    </source>
</evidence>
<dbReference type="AlphaFoldDB" id="A0A3P8VMS5"/>
<name>A0A3P8VMS5_CYNSE</name>
<dbReference type="OMA" id="VWQHDVI"/>
<dbReference type="SUPFAM" id="SSF48371">
    <property type="entry name" value="ARM repeat"/>
    <property type="match status" value="1"/>
</dbReference>
<dbReference type="PANTHER" id="PTHR15599:SF1">
    <property type="entry name" value="RADIAL SPOKE HEAD 14 HOMOLOG"/>
    <property type="match status" value="1"/>
</dbReference>
<keyword evidence="2" id="KW-1185">Reference proteome</keyword>
<dbReference type="InParanoid" id="A0A3P8VMS5"/>
<dbReference type="Ensembl" id="ENSCSET00000015839.1">
    <property type="protein sequence ID" value="ENSCSEP00000015647.1"/>
    <property type="gene ID" value="ENSCSEG00000010048.1"/>
</dbReference>
<reference evidence="1" key="3">
    <citation type="submission" date="2025-09" db="UniProtKB">
        <authorList>
            <consortium name="Ensembl"/>
        </authorList>
    </citation>
    <scope>IDENTIFICATION</scope>
</reference>
<reference evidence="1 2" key="1">
    <citation type="journal article" date="2014" name="Nat. Genet.">
        <title>Whole-genome sequence of a flatfish provides insights into ZW sex chromosome evolution and adaptation to a benthic lifestyle.</title>
        <authorList>
            <person name="Chen S."/>
            <person name="Zhang G."/>
            <person name="Shao C."/>
            <person name="Huang Q."/>
            <person name="Liu G."/>
            <person name="Zhang P."/>
            <person name="Song W."/>
            <person name="An N."/>
            <person name="Chalopin D."/>
            <person name="Volff J.N."/>
            <person name="Hong Y."/>
            <person name="Li Q."/>
            <person name="Sha Z."/>
            <person name="Zhou H."/>
            <person name="Xie M."/>
            <person name="Yu Q."/>
            <person name="Liu Y."/>
            <person name="Xiang H."/>
            <person name="Wang N."/>
            <person name="Wu K."/>
            <person name="Yang C."/>
            <person name="Zhou Q."/>
            <person name="Liao X."/>
            <person name="Yang L."/>
            <person name="Hu Q."/>
            <person name="Zhang J."/>
            <person name="Meng L."/>
            <person name="Jin L."/>
            <person name="Tian Y."/>
            <person name="Lian J."/>
            <person name="Yang J."/>
            <person name="Miao G."/>
            <person name="Liu S."/>
            <person name="Liang Z."/>
            <person name="Yan F."/>
            <person name="Li Y."/>
            <person name="Sun B."/>
            <person name="Zhang H."/>
            <person name="Zhang J."/>
            <person name="Zhu Y."/>
            <person name="Du M."/>
            <person name="Zhao Y."/>
            <person name="Schartl M."/>
            <person name="Tang Q."/>
            <person name="Wang J."/>
        </authorList>
    </citation>
    <scope>NUCLEOTIDE SEQUENCE</scope>
</reference>
<sequence length="325" mass="36163">DTSSSGTNAAMVDQTRAPIAFGRRAVPQLFEVLQLPETDVMHRRRALVSLCDLMHDPQRIHQAVDGGVLEQLEVLLKDEDATVRKQTCELLHLICGHNIGRYYNTAILGCSTRQVMNRLAMLPAGAKALLALVPKLLTKLEEEEEEEVQVLLLSTLSFCSTLDALPALALDAVSLVRQKLLHSSQDVRREAAAAMMALSVPEEGKRRVCKEAVLPEVVRLLQEADVKVQANAVAVIMYTAITTEGKMQCLDLDVVPVLLDLKRRRRKALVMYCLRALTTLAEAPRGRHLLMEQLPLLEKWSEVAEKDEDIRRAAQTAVRVITWAP</sequence>
<proteinExistence type="predicted"/>
<dbReference type="InterPro" id="IPR011989">
    <property type="entry name" value="ARM-like"/>
</dbReference>
<dbReference type="SMART" id="SM00185">
    <property type="entry name" value="ARM"/>
    <property type="match status" value="3"/>
</dbReference>
<protein>
    <recommendedName>
        <fullName evidence="3">Radial spoke head 14 homolog</fullName>
    </recommendedName>
</protein>
<organism evidence="1 2">
    <name type="scientific">Cynoglossus semilaevis</name>
    <name type="common">Tongue sole</name>
    <dbReference type="NCBI Taxonomy" id="244447"/>
    <lineage>
        <taxon>Eukaryota</taxon>
        <taxon>Metazoa</taxon>
        <taxon>Chordata</taxon>
        <taxon>Craniata</taxon>
        <taxon>Vertebrata</taxon>
        <taxon>Euteleostomi</taxon>
        <taxon>Actinopterygii</taxon>
        <taxon>Neopterygii</taxon>
        <taxon>Teleostei</taxon>
        <taxon>Neoteleostei</taxon>
        <taxon>Acanthomorphata</taxon>
        <taxon>Carangaria</taxon>
        <taxon>Pleuronectiformes</taxon>
        <taxon>Pleuronectoidei</taxon>
        <taxon>Cynoglossidae</taxon>
        <taxon>Cynoglossinae</taxon>
        <taxon>Cynoglossus</taxon>
    </lineage>
</organism>
<dbReference type="Gene3D" id="1.25.10.10">
    <property type="entry name" value="Leucine-rich Repeat Variant"/>
    <property type="match status" value="2"/>
</dbReference>
<evidence type="ECO:0000313" key="2">
    <source>
        <dbReference type="Proteomes" id="UP000265120"/>
    </source>
</evidence>
<accession>A0A3P8VMS5</accession>
<dbReference type="GeneTree" id="ENSGT00500000044989"/>
<dbReference type="InterPro" id="IPR016024">
    <property type="entry name" value="ARM-type_fold"/>
</dbReference>
<dbReference type="Proteomes" id="UP000265120">
    <property type="component" value="Chromosome Z"/>
</dbReference>
<dbReference type="InterPro" id="IPR000225">
    <property type="entry name" value="Armadillo"/>
</dbReference>
<dbReference type="STRING" id="244447.ENSCSEP00000015647"/>
<dbReference type="InterPro" id="IPR042856">
    <property type="entry name" value="RSP14"/>
</dbReference>
<dbReference type="PANTHER" id="PTHR15599">
    <property type="entry name" value="RTDR1"/>
    <property type="match status" value="1"/>
</dbReference>